<keyword evidence="1" id="KW-0472">Membrane</keyword>
<protein>
    <submittedName>
        <fullName evidence="2">F0F1 ATP synthase subunit</fullName>
    </submittedName>
</protein>
<dbReference type="InterPro" id="IPR011744">
    <property type="entry name" value="ATPase_gene1"/>
</dbReference>
<feature type="transmembrane region" description="Helical" evidence="1">
    <location>
        <begin position="46"/>
        <end position="65"/>
    </location>
</feature>
<evidence type="ECO:0000313" key="2">
    <source>
        <dbReference type="EMBL" id="MHO04047.1"/>
    </source>
</evidence>
<feature type="transmembrane region" description="Helical" evidence="1">
    <location>
        <begin position="77"/>
        <end position="95"/>
    </location>
</feature>
<keyword evidence="1" id="KW-0812">Transmembrane</keyword>
<dbReference type="NCBIfam" id="TIGR02230">
    <property type="entry name" value="ATPase_gene1"/>
    <property type="match status" value="1"/>
</dbReference>
<dbReference type="EMBL" id="RNRV01000008">
    <property type="protein sequence ID" value="MHO04047.1"/>
    <property type="molecule type" value="Genomic_DNA"/>
</dbReference>
<dbReference type="Pfam" id="PF09527">
    <property type="entry name" value="ATPase_gene1"/>
    <property type="match status" value="1"/>
</dbReference>
<name>A0A3L0W0K8_ECOLX</name>
<dbReference type="AlphaFoldDB" id="A0A3L0W0K8"/>
<dbReference type="InterPro" id="IPR032820">
    <property type="entry name" value="ATPase_put"/>
</dbReference>
<proteinExistence type="predicted"/>
<keyword evidence="1" id="KW-1133">Transmembrane helix</keyword>
<comment type="caution">
    <text evidence="2">The sequence shown here is derived from an EMBL/GenBank/DDBJ whole genome shotgun (WGS) entry which is preliminary data.</text>
</comment>
<gene>
    <name evidence="2" type="ORF">D9F05_06625</name>
</gene>
<evidence type="ECO:0000256" key="1">
    <source>
        <dbReference type="SAM" id="Phobius"/>
    </source>
</evidence>
<accession>A0A3L0W0K8</accession>
<sequence length="111" mass="12207">MTEQGRKPGDGKRGFSELIGNKAERKVKAQQQVTRTVWSGLGMMGLIGWSIAIPTLLGAALGLWLDERYPGGQSWTLALLAAGLTLGCFNAWRWLAKEDSEIHDKGKKHDE</sequence>
<reference evidence="2" key="1">
    <citation type="submission" date="2018-10" db="EMBL/GenBank/DDBJ databases">
        <authorList>
            <consortium name="NARMS: The National Antimicrobial Resistance Monitoring System"/>
        </authorList>
    </citation>
    <scope>NUCLEOTIDE SEQUENCE [LARGE SCALE GENOMIC DNA]</scope>
    <source>
        <strain evidence="2">CVM N17EC0388</strain>
    </source>
</reference>
<organism evidence="2">
    <name type="scientific">Escherichia coli</name>
    <dbReference type="NCBI Taxonomy" id="562"/>
    <lineage>
        <taxon>Bacteria</taxon>
        <taxon>Pseudomonadati</taxon>
        <taxon>Pseudomonadota</taxon>
        <taxon>Gammaproteobacteria</taxon>
        <taxon>Enterobacterales</taxon>
        <taxon>Enterobacteriaceae</taxon>
        <taxon>Escherichia</taxon>
    </lineage>
</organism>